<proteinExistence type="predicted"/>
<feature type="compositionally biased region" description="Polar residues" evidence="1">
    <location>
        <begin position="110"/>
        <end position="121"/>
    </location>
</feature>
<organism evidence="3 4">
    <name type="scientific">Tripterygium wilfordii</name>
    <name type="common">Thunder God vine</name>
    <dbReference type="NCBI Taxonomy" id="458696"/>
    <lineage>
        <taxon>Eukaryota</taxon>
        <taxon>Viridiplantae</taxon>
        <taxon>Streptophyta</taxon>
        <taxon>Embryophyta</taxon>
        <taxon>Tracheophyta</taxon>
        <taxon>Spermatophyta</taxon>
        <taxon>Magnoliopsida</taxon>
        <taxon>eudicotyledons</taxon>
        <taxon>Gunneridae</taxon>
        <taxon>Pentapetalae</taxon>
        <taxon>rosids</taxon>
        <taxon>fabids</taxon>
        <taxon>Celastrales</taxon>
        <taxon>Celastraceae</taxon>
        <taxon>Tripterygium</taxon>
    </lineage>
</organism>
<dbReference type="Proteomes" id="UP000593562">
    <property type="component" value="Unassembled WGS sequence"/>
</dbReference>
<dbReference type="EMBL" id="JAAARO010000013">
    <property type="protein sequence ID" value="KAF5738444.1"/>
    <property type="molecule type" value="Genomic_DNA"/>
</dbReference>
<name>A0A7J7CWP7_TRIWF</name>
<dbReference type="OrthoDB" id="1938146at2759"/>
<protein>
    <submittedName>
        <fullName evidence="3">Differentiation-associated protein 1 putative isoform 1</fullName>
    </submittedName>
</protein>
<dbReference type="PANTHER" id="PTHR37233:SF2">
    <property type="entry name" value="TRANSMEMBRANE PROTEIN"/>
    <property type="match status" value="1"/>
</dbReference>
<dbReference type="InParanoid" id="A0A7J7CWP7"/>
<evidence type="ECO:0000313" key="4">
    <source>
        <dbReference type="Proteomes" id="UP000593562"/>
    </source>
</evidence>
<dbReference type="FunCoup" id="A0A7J7CWP7">
    <property type="interactions" value="2567"/>
</dbReference>
<keyword evidence="2" id="KW-1133">Transmembrane helix</keyword>
<keyword evidence="4" id="KW-1185">Reference proteome</keyword>
<keyword evidence="2" id="KW-0472">Membrane</keyword>
<sequence length="233" mass="25735">MAVSLNSVVGFNSKLQARHQNASRSYVEFLAPKEVQLMYASRNIMKENKWGLCLSVTKSDQLASDTSDKGTGNAGTPLSDDHLSAPNATSSDSPGGNNKFQNTEDDESRSQVSGDSKQSTPKRGPLTARERLKAARVLSRYTDSKPPKPEMGRKLLDALKESDKGKKRSRLPEAPTNLLDDRDRGMPKQGLTFEFPGGTDLFFIAFSFVFISTVMFATTYIVWKLGAVHFNEY</sequence>
<dbReference type="AlphaFoldDB" id="A0A7J7CWP7"/>
<reference evidence="3 4" key="1">
    <citation type="journal article" date="2020" name="Nat. Commun.">
        <title>Genome of Tripterygium wilfordii and identification of cytochrome P450 involved in triptolide biosynthesis.</title>
        <authorList>
            <person name="Tu L."/>
            <person name="Su P."/>
            <person name="Zhang Z."/>
            <person name="Gao L."/>
            <person name="Wang J."/>
            <person name="Hu T."/>
            <person name="Zhou J."/>
            <person name="Zhang Y."/>
            <person name="Zhao Y."/>
            <person name="Liu Y."/>
            <person name="Song Y."/>
            <person name="Tong Y."/>
            <person name="Lu Y."/>
            <person name="Yang J."/>
            <person name="Xu C."/>
            <person name="Jia M."/>
            <person name="Peters R.J."/>
            <person name="Huang L."/>
            <person name="Gao W."/>
        </authorList>
    </citation>
    <scope>NUCLEOTIDE SEQUENCE [LARGE SCALE GENOMIC DNA]</scope>
    <source>
        <strain evidence="4">cv. XIE 37</strain>
        <tissue evidence="3">Leaf</tissue>
    </source>
</reference>
<evidence type="ECO:0000256" key="1">
    <source>
        <dbReference type="SAM" id="MobiDB-lite"/>
    </source>
</evidence>
<gene>
    <name evidence="3" type="ORF">HS088_TW13G01343</name>
</gene>
<feature type="region of interest" description="Disordered" evidence="1">
    <location>
        <begin position="62"/>
        <end position="131"/>
    </location>
</feature>
<feature type="compositionally biased region" description="Polar residues" evidence="1">
    <location>
        <begin position="86"/>
        <end position="101"/>
    </location>
</feature>
<dbReference type="GO" id="GO:0009535">
    <property type="term" value="C:chloroplast thylakoid membrane"/>
    <property type="evidence" value="ECO:0007669"/>
    <property type="project" value="TreeGrafter"/>
</dbReference>
<dbReference type="PANTHER" id="PTHR37233">
    <property type="entry name" value="TRANSMEMBRANE PROTEIN"/>
    <property type="match status" value="1"/>
</dbReference>
<accession>A0A7J7CWP7</accession>
<comment type="caution">
    <text evidence="3">The sequence shown here is derived from an EMBL/GenBank/DDBJ whole genome shotgun (WGS) entry which is preliminary data.</text>
</comment>
<feature type="transmembrane region" description="Helical" evidence="2">
    <location>
        <begin position="201"/>
        <end position="223"/>
    </location>
</feature>
<evidence type="ECO:0000313" key="3">
    <source>
        <dbReference type="EMBL" id="KAF5738444.1"/>
    </source>
</evidence>
<feature type="region of interest" description="Disordered" evidence="1">
    <location>
        <begin position="159"/>
        <end position="185"/>
    </location>
</feature>
<keyword evidence="2" id="KW-0812">Transmembrane</keyword>
<evidence type="ECO:0000256" key="2">
    <source>
        <dbReference type="SAM" id="Phobius"/>
    </source>
</evidence>